<accession>A0ABP6NV07</accession>
<dbReference type="Proteomes" id="UP001499924">
    <property type="component" value="Unassembled WGS sequence"/>
</dbReference>
<dbReference type="RefSeq" id="WP_344687244.1">
    <property type="nucleotide sequence ID" value="NZ_BAAAVV010000002.1"/>
</dbReference>
<comment type="caution">
    <text evidence="1">The sequence shown here is derived from an EMBL/GenBank/DDBJ whole genome shotgun (WGS) entry which is preliminary data.</text>
</comment>
<gene>
    <name evidence="1" type="ORF">GCM10010531_07790</name>
</gene>
<organism evidence="1 2">
    <name type="scientific">Blastococcus jejuensis</name>
    <dbReference type="NCBI Taxonomy" id="351224"/>
    <lineage>
        <taxon>Bacteria</taxon>
        <taxon>Bacillati</taxon>
        <taxon>Actinomycetota</taxon>
        <taxon>Actinomycetes</taxon>
        <taxon>Geodermatophilales</taxon>
        <taxon>Geodermatophilaceae</taxon>
        <taxon>Blastococcus</taxon>
    </lineage>
</organism>
<evidence type="ECO:0000313" key="2">
    <source>
        <dbReference type="Proteomes" id="UP001499924"/>
    </source>
</evidence>
<proteinExistence type="predicted"/>
<keyword evidence="2" id="KW-1185">Reference proteome</keyword>
<sequence>MSGIAEVTLLRVSHVSARIHDGLLDIGQPVAFAQRLTSPSPVRGLAVGLPFGDDVPIDTEFWSRIAEKPLRATVDESLAPKLRRAGVPLRVRGTLTAPAGTPRLELHLHPFGVVALTTVDLRWTDPVPLDVVSDRVQQLEEAPATVGVGPVSLEATLGQAARSAAQAVVTHLTDAGTGESWDPPPHRLATVISGRIDHPVDAMPPANSPLHLALHHLSAGGSVVADPATAFVAQWSGAGYTWPPANLVYMLDRGTAVLAAELTAAEHAREFGSTADRHRRVLLLVAYLTAATGLVRAAPASASPLFTAWADTFAKRLGLLFGPGKGYLDWGLLPRALLQRMGASDDVVAVLGAPLAPNAQYPVSAYP</sequence>
<name>A0ABP6NV07_9ACTN</name>
<evidence type="ECO:0000313" key="1">
    <source>
        <dbReference type="EMBL" id="GAA3158871.1"/>
    </source>
</evidence>
<reference evidence="2" key="1">
    <citation type="journal article" date="2019" name="Int. J. Syst. Evol. Microbiol.">
        <title>The Global Catalogue of Microorganisms (GCM) 10K type strain sequencing project: providing services to taxonomists for standard genome sequencing and annotation.</title>
        <authorList>
            <consortium name="The Broad Institute Genomics Platform"/>
            <consortium name="The Broad Institute Genome Sequencing Center for Infectious Disease"/>
            <person name="Wu L."/>
            <person name="Ma J."/>
        </authorList>
    </citation>
    <scope>NUCLEOTIDE SEQUENCE [LARGE SCALE GENOMIC DNA]</scope>
    <source>
        <strain evidence="2">JCM 15614</strain>
    </source>
</reference>
<protein>
    <submittedName>
        <fullName evidence="1">Uncharacterized protein</fullName>
    </submittedName>
</protein>
<dbReference type="EMBL" id="BAAAVV010000002">
    <property type="protein sequence ID" value="GAA3158871.1"/>
    <property type="molecule type" value="Genomic_DNA"/>
</dbReference>